<keyword evidence="6" id="KW-0234">DNA repair</keyword>
<gene>
    <name evidence="12" type="ORF">BZ3500_MVSOF-1268-A1-R1_CHR4-4G07479</name>
</gene>
<dbReference type="PROSITE" id="PS51068">
    <property type="entry name" value="FPG_CAT"/>
    <property type="match status" value="1"/>
</dbReference>
<dbReference type="GO" id="GO:0005634">
    <property type="term" value="C:nucleus"/>
    <property type="evidence" value="ECO:0007669"/>
    <property type="project" value="TreeGrafter"/>
</dbReference>
<dbReference type="Gene3D" id="3.20.190.10">
    <property type="entry name" value="MutM-like, N-terminal"/>
    <property type="match status" value="1"/>
</dbReference>
<reference evidence="13" key="1">
    <citation type="submission" date="2016-10" db="EMBL/GenBank/DDBJ databases">
        <authorList>
            <person name="Jeantristanb JTB J.-T."/>
            <person name="Ricardo R."/>
        </authorList>
    </citation>
    <scope>NUCLEOTIDE SEQUENCE [LARGE SCALE GENOMIC DNA]</scope>
</reference>
<dbReference type="SMART" id="SM00898">
    <property type="entry name" value="Fapy_DNA_glyco"/>
    <property type="match status" value="1"/>
</dbReference>
<feature type="compositionally biased region" description="Acidic residues" evidence="10">
    <location>
        <begin position="321"/>
        <end position="340"/>
    </location>
</feature>
<keyword evidence="9" id="KW-0326">Glycosidase</keyword>
<dbReference type="GO" id="GO:0008270">
    <property type="term" value="F:zinc ion binding"/>
    <property type="evidence" value="ECO:0007669"/>
    <property type="project" value="InterPro"/>
</dbReference>
<accession>A0A2X0LKD9</accession>
<keyword evidence="8" id="KW-0511">Multifunctional enzyme</keyword>
<evidence type="ECO:0000259" key="11">
    <source>
        <dbReference type="PROSITE" id="PS51068"/>
    </source>
</evidence>
<keyword evidence="5" id="KW-0238">DNA-binding</keyword>
<dbReference type="SUPFAM" id="SSF81624">
    <property type="entry name" value="N-terminal domain of MutM-like DNA repair proteins"/>
    <property type="match status" value="1"/>
</dbReference>
<dbReference type="EMBL" id="FMWP01000089">
    <property type="protein sequence ID" value="SCZ96613.1"/>
    <property type="molecule type" value="Genomic_DNA"/>
</dbReference>
<evidence type="ECO:0000256" key="2">
    <source>
        <dbReference type="ARBA" id="ARBA00009409"/>
    </source>
</evidence>
<evidence type="ECO:0000256" key="1">
    <source>
        <dbReference type="ARBA" id="ARBA00001668"/>
    </source>
</evidence>
<dbReference type="InterPro" id="IPR035937">
    <property type="entry name" value="FPG_N"/>
</dbReference>
<dbReference type="Pfam" id="PF06831">
    <property type="entry name" value="H2TH"/>
    <property type="match status" value="1"/>
</dbReference>
<comment type="similarity">
    <text evidence="2">Belongs to the FPG family.</text>
</comment>
<evidence type="ECO:0000256" key="3">
    <source>
        <dbReference type="ARBA" id="ARBA00022763"/>
    </source>
</evidence>
<protein>
    <submittedName>
        <fullName evidence="12">BZ3500_MvSof-1268-A1-R1_Chr4-4g07479 protein</fullName>
    </submittedName>
</protein>
<dbReference type="OrthoDB" id="2535712at2759"/>
<dbReference type="InterPro" id="IPR015886">
    <property type="entry name" value="H2TH_FPG"/>
</dbReference>
<evidence type="ECO:0000256" key="4">
    <source>
        <dbReference type="ARBA" id="ARBA00022801"/>
    </source>
</evidence>
<evidence type="ECO:0000256" key="10">
    <source>
        <dbReference type="SAM" id="MobiDB-lite"/>
    </source>
</evidence>
<dbReference type="InterPro" id="IPR010979">
    <property type="entry name" value="Ribosomal_uS13-like_H2TH"/>
</dbReference>
<dbReference type="SMART" id="SM01232">
    <property type="entry name" value="H2TH"/>
    <property type="match status" value="1"/>
</dbReference>
<dbReference type="GO" id="GO:0003684">
    <property type="term" value="F:damaged DNA binding"/>
    <property type="evidence" value="ECO:0007669"/>
    <property type="project" value="InterPro"/>
</dbReference>
<evidence type="ECO:0000256" key="8">
    <source>
        <dbReference type="ARBA" id="ARBA00023268"/>
    </source>
</evidence>
<evidence type="ECO:0000256" key="9">
    <source>
        <dbReference type="ARBA" id="ARBA00023295"/>
    </source>
</evidence>
<feature type="region of interest" description="Disordered" evidence="10">
    <location>
        <begin position="305"/>
        <end position="397"/>
    </location>
</feature>
<dbReference type="STRING" id="289078.A0A2X0LKD9"/>
<dbReference type="PANTHER" id="PTHR22993:SF9">
    <property type="entry name" value="FORMAMIDOPYRIMIDINE-DNA GLYCOSYLASE"/>
    <property type="match status" value="1"/>
</dbReference>
<evidence type="ECO:0000256" key="6">
    <source>
        <dbReference type="ARBA" id="ARBA00023204"/>
    </source>
</evidence>
<comment type="catalytic activity">
    <reaction evidence="1">
        <text>Hydrolysis of DNA containing ring-opened 7-methylguanine residues, releasing 2,6-diamino-4-hydroxy-5-(N-methyl)formamidopyrimidine.</text>
        <dbReference type="EC" id="3.2.2.23"/>
    </reaction>
</comment>
<evidence type="ECO:0000313" key="13">
    <source>
        <dbReference type="Proteomes" id="UP000249723"/>
    </source>
</evidence>
<dbReference type="GO" id="GO:0006284">
    <property type="term" value="P:base-excision repair"/>
    <property type="evidence" value="ECO:0007669"/>
    <property type="project" value="InterPro"/>
</dbReference>
<dbReference type="AlphaFoldDB" id="A0A2X0LKD9"/>
<dbReference type="Pfam" id="PF01149">
    <property type="entry name" value="Fapy_DNA_glyco"/>
    <property type="match status" value="1"/>
</dbReference>
<evidence type="ECO:0000256" key="7">
    <source>
        <dbReference type="ARBA" id="ARBA00023239"/>
    </source>
</evidence>
<dbReference type="GO" id="GO:0008534">
    <property type="term" value="F:oxidized purine nucleobase lesion DNA N-glycosylase activity"/>
    <property type="evidence" value="ECO:0007669"/>
    <property type="project" value="UniProtKB-EC"/>
</dbReference>
<keyword evidence="7" id="KW-0456">Lyase</keyword>
<sequence length="397" mass="43934">MPELPEVERARRRLERLAVGRKIVSVIALEDTIVFGGTTAAAFATACQGRVVQEVRRKGKNFYLILDAPITPIFHFGMSGTSVVRGESGPVYRAPRAKTDPNVWPPKYAKACFKFDDGSEWAFCDSRRFGRIKLIEGVAEEQEPLVSLGADPFLAMPSVEVLAEALRKRNAPVKAVLLDQNGPLCGIGNWMIDEILYQAKLVAITDRSLHHPSHPASALTPEDVIRLHAEIINVTNTACAVDAESRQFPSHWLFGARWSKGKSKGKTFVLPNGETTTVTYITVGGRTSAVISSVQKLPPGLLQKVKKESTVKKGKHKAKDDDEEEDEEEEPVSREDEDEAPGSLKVELKEELITSPHFKRSRKVAVKSAAPPKRKLDPDPVPAKRPRRSTRTSNEHR</sequence>
<proteinExistence type="inferred from homology"/>
<keyword evidence="3" id="KW-0227">DNA damage</keyword>
<dbReference type="GO" id="GO:0003906">
    <property type="term" value="F:DNA-(apurinic or apyrimidinic site) endonuclease activity"/>
    <property type="evidence" value="ECO:0007669"/>
    <property type="project" value="InterPro"/>
</dbReference>
<keyword evidence="4" id="KW-0378">Hydrolase</keyword>
<dbReference type="Proteomes" id="UP000249723">
    <property type="component" value="Unassembled WGS sequence"/>
</dbReference>
<dbReference type="InterPro" id="IPR012319">
    <property type="entry name" value="FPG_cat"/>
</dbReference>
<dbReference type="Gene3D" id="1.10.8.50">
    <property type="match status" value="1"/>
</dbReference>
<dbReference type="SUPFAM" id="SSF46946">
    <property type="entry name" value="S13-like H2TH domain"/>
    <property type="match status" value="1"/>
</dbReference>
<organism evidence="12 13">
    <name type="scientific">Microbotryum saponariae</name>
    <dbReference type="NCBI Taxonomy" id="289078"/>
    <lineage>
        <taxon>Eukaryota</taxon>
        <taxon>Fungi</taxon>
        <taxon>Dikarya</taxon>
        <taxon>Basidiomycota</taxon>
        <taxon>Pucciniomycotina</taxon>
        <taxon>Microbotryomycetes</taxon>
        <taxon>Microbotryales</taxon>
        <taxon>Microbotryaceae</taxon>
        <taxon>Microbotryum</taxon>
    </lineage>
</organism>
<keyword evidence="13" id="KW-1185">Reference proteome</keyword>
<dbReference type="GO" id="GO:0016829">
    <property type="term" value="F:lyase activity"/>
    <property type="evidence" value="ECO:0007669"/>
    <property type="project" value="UniProtKB-KW"/>
</dbReference>
<name>A0A2X0LKD9_9BASI</name>
<evidence type="ECO:0000313" key="12">
    <source>
        <dbReference type="EMBL" id="SCZ96613.1"/>
    </source>
</evidence>
<feature type="domain" description="Formamidopyrimidine-DNA glycosylase catalytic" evidence="11">
    <location>
        <begin position="2"/>
        <end position="130"/>
    </location>
</feature>
<evidence type="ECO:0000256" key="5">
    <source>
        <dbReference type="ARBA" id="ARBA00023125"/>
    </source>
</evidence>
<dbReference type="PANTHER" id="PTHR22993">
    <property type="entry name" value="FORMAMIDOPYRIMIDINE-DNA GLYCOSYLASE"/>
    <property type="match status" value="1"/>
</dbReference>